<dbReference type="RefSeq" id="WP_379020467.1">
    <property type="nucleotide sequence ID" value="NZ_JBHRTA010000016.1"/>
</dbReference>
<feature type="domain" description="ATP-grasp" evidence="2">
    <location>
        <begin position="125"/>
        <end position="325"/>
    </location>
</feature>
<dbReference type="InterPro" id="IPR011761">
    <property type="entry name" value="ATP-grasp"/>
</dbReference>
<gene>
    <name evidence="3" type="ORF">ACFOET_05715</name>
</gene>
<evidence type="ECO:0000313" key="3">
    <source>
        <dbReference type="EMBL" id="MFC3197099.1"/>
    </source>
</evidence>
<evidence type="ECO:0000259" key="2">
    <source>
        <dbReference type="PROSITE" id="PS50975"/>
    </source>
</evidence>
<dbReference type="Proteomes" id="UP001595526">
    <property type="component" value="Unassembled WGS sequence"/>
</dbReference>
<reference evidence="4" key="1">
    <citation type="journal article" date="2019" name="Int. J. Syst. Evol. Microbiol.">
        <title>The Global Catalogue of Microorganisms (GCM) 10K type strain sequencing project: providing services to taxonomists for standard genome sequencing and annotation.</title>
        <authorList>
            <consortium name="The Broad Institute Genomics Platform"/>
            <consortium name="The Broad Institute Genome Sequencing Center for Infectious Disease"/>
            <person name="Wu L."/>
            <person name="Ma J."/>
        </authorList>
    </citation>
    <scope>NUCLEOTIDE SEQUENCE [LARGE SCALE GENOMIC DNA]</scope>
    <source>
        <strain evidence="4">KCTC 52416</strain>
    </source>
</reference>
<protein>
    <recommendedName>
        <fullName evidence="2">ATP-grasp domain-containing protein</fullName>
    </recommendedName>
</protein>
<evidence type="ECO:0000256" key="1">
    <source>
        <dbReference type="PROSITE-ProRule" id="PRU00409"/>
    </source>
</evidence>
<dbReference type="PROSITE" id="PS50975">
    <property type="entry name" value="ATP_GRASP"/>
    <property type="match status" value="1"/>
</dbReference>
<evidence type="ECO:0000313" key="4">
    <source>
        <dbReference type="Proteomes" id="UP001595526"/>
    </source>
</evidence>
<keyword evidence="4" id="KW-1185">Reference proteome</keyword>
<dbReference type="SUPFAM" id="SSF56059">
    <property type="entry name" value="Glutathione synthetase ATP-binding domain-like"/>
    <property type="match status" value="1"/>
</dbReference>
<proteinExistence type="predicted"/>
<keyword evidence="1" id="KW-0547">Nucleotide-binding</keyword>
<accession>A0ABV7JJU0</accession>
<name>A0ABV7JJU0_9SPHI</name>
<sequence length="414" mass="47568">MKFNSQNGTNKAIVFNCNFNGLSIIQELGRRGVSCIAMDCSRSIGTYSRYAKYVKCADPAGYESRFIDQLYELCKKEKEKPVLFPTNDIWAQAIARNKTALSAVSIPCVSNQEVVELVLDKQKFYELGNRNSYLTPRTYTLSQVMKCLDIDFPIIAKPNARRSSSDHGLDAKLLETELDRLRLTKIYDKRALETFLTKEKDYLPFLIFQQLIMGVSDQMFTVGVYADVHSDLIGTFTGRKVRGYPAEYGDCIVGEVYQVPDRLIENTAKIVKELKYKGIAEFEYKRHEMTGVYYLIEINPRSWSWIGITPACGVSLPWLAYTDLLKADYDGKHNCKHLKNGEVKYVKYLEDFDNCINNYKKHFPLWHMGLKQWKNSLACQKLVKAEFSPDDITVSLASIKNFIVNKTKRLIKRT</sequence>
<keyword evidence="1" id="KW-0067">ATP-binding</keyword>
<dbReference type="Gene3D" id="3.40.50.20">
    <property type="match status" value="1"/>
</dbReference>
<dbReference type="Gene3D" id="3.30.470.20">
    <property type="entry name" value="ATP-grasp fold, B domain"/>
    <property type="match status" value="1"/>
</dbReference>
<organism evidence="3 4">
    <name type="scientific">Parapedobacter deserti</name>
    <dbReference type="NCBI Taxonomy" id="1912957"/>
    <lineage>
        <taxon>Bacteria</taxon>
        <taxon>Pseudomonadati</taxon>
        <taxon>Bacteroidota</taxon>
        <taxon>Sphingobacteriia</taxon>
        <taxon>Sphingobacteriales</taxon>
        <taxon>Sphingobacteriaceae</taxon>
        <taxon>Parapedobacter</taxon>
    </lineage>
</organism>
<dbReference type="EMBL" id="JBHRTA010000016">
    <property type="protein sequence ID" value="MFC3197099.1"/>
    <property type="molecule type" value="Genomic_DNA"/>
</dbReference>
<comment type="caution">
    <text evidence="3">The sequence shown here is derived from an EMBL/GenBank/DDBJ whole genome shotgun (WGS) entry which is preliminary data.</text>
</comment>